<accession>A0A5M3N797</accession>
<evidence type="ECO:0000256" key="1">
    <source>
        <dbReference type="SAM" id="MobiDB-lite"/>
    </source>
</evidence>
<evidence type="ECO:0000313" key="2">
    <source>
        <dbReference type="EMBL" id="EIW86721.1"/>
    </source>
</evidence>
<dbReference type="Proteomes" id="UP000053558">
    <property type="component" value="Unassembled WGS sequence"/>
</dbReference>
<evidence type="ECO:0000313" key="3">
    <source>
        <dbReference type="Proteomes" id="UP000053558"/>
    </source>
</evidence>
<name>A0A5M3N797_CONPW</name>
<protein>
    <submittedName>
        <fullName evidence="2">Uncharacterized protein</fullName>
    </submittedName>
</protein>
<dbReference type="RefSeq" id="XP_007763442.1">
    <property type="nucleotide sequence ID" value="XM_007765252.1"/>
</dbReference>
<comment type="caution">
    <text evidence="2">The sequence shown here is derived from an EMBL/GenBank/DDBJ whole genome shotgun (WGS) entry which is preliminary data.</text>
</comment>
<reference evidence="3" key="1">
    <citation type="journal article" date="2012" name="Science">
        <title>The Paleozoic origin of enzymatic lignin decomposition reconstructed from 31 fungal genomes.</title>
        <authorList>
            <person name="Floudas D."/>
            <person name="Binder M."/>
            <person name="Riley R."/>
            <person name="Barry K."/>
            <person name="Blanchette R.A."/>
            <person name="Henrissat B."/>
            <person name="Martinez A.T."/>
            <person name="Otillar R."/>
            <person name="Spatafora J.W."/>
            <person name="Yadav J.S."/>
            <person name="Aerts A."/>
            <person name="Benoit I."/>
            <person name="Boyd A."/>
            <person name="Carlson A."/>
            <person name="Copeland A."/>
            <person name="Coutinho P.M."/>
            <person name="de Vries R.P."/>
            <person name="Ferreira P."/>
            <person name="Findley K."/>
            <person name="Foster B."/>
            <person name="Gaskell J."/>
            <person name="Glotzer D."/>
            <person name="Gorecki P."/>
            <person name="Heitman J."/>
            <person name="Hesse C."/>
            <person name="Hori C."/>
            <person name="Igarashi K."/>
            <person name="Jurgens J.A."/>
            <person name="Kallen N."/>
            <person name="Kersten P."/>
            <person name="Kohler A."/>
            <person name="Kuees U."/>
            <person name="Kumar T.K.A."/>
            <person name="Kuo A."/>
            <person name="LaButti K."/>
            <person name="Larrondo L.F."/>
            <person name="Lindquist E."/>
            <person name="Ling A."/>
            <person name="Lombard V."/>
            <person name="Lucas S."/>
            <person name="Lundell T."/>
            <person name="Martin R."/>
            <person name="McLaughlin D.J."/>
            <person name="Morgenstern I."/>
            <person name="Morin E."/>
            <person name="Murat C."/>
            <person name="Nagy L.G."/>
            <person name="Nolan M."/>
            <person name="Ohm R.A."/>
            <person name="Patyshakuliyeva A."/>
            <person name="Rokas A."/>
            <person name="Ruiz-Duenas F.J."/>
            <person name="Sabat G."/>
            <person name="Salamov A."/>
            <person name="Samejima M."/>
            <person name="Schmutz J."/>
            <person name="Slot J.C."/>
            <person name="St John F."/>
            <person name="Stenlid J."/>
            <person name="Sun H."/>
            <person name="Sun S."/>
            <person name="Syed K."/>
            <person name="Tsang A."/>
            <person name="Wiebenga A."/>
            <person name="Young D."/>
            <person name="Pisabarro A."/>
            <person name="Eastwood D.C."/>
            <person name="Martin F."/>
            <person name="Cullen D."/>
            <person name="Grigoriev I.V."/>
            <person name="Hibbett D.S."/>
        </authorList>
    </citation>
    <scope>NUCLEOTIDE SEQUENCE [LARGE SCALE GENOMIC DNA]</scope>
    <source>
        <strain evidence="3">RWD-64-598 SS2</strain>
    </source>
</reference>
<organism evidence="2 3">
    <name type="scientific">Coniophora puteana (strain RWD-64-598)</name>
    <name type="common">Brown rot fungus</name>
    <dbReference type="NCBI Taxonomy" id="741705"/>
    <lineage>
        <taxon>Eukaryota</taxon>
        <taxon>Fungi</taxon>
        <taxon>Dikarya</taxon>
        <taxon>Basidiomycota</taxon>
        <taxon>Agaricomycotina</taxon>
        <taxon>Agaricomycetes</taxon>
        <taxon>Agaricomycetidae</taxon>
        <taxon>Boletales</taxon>
        <taxon>Coniophorineae</taxon>
        <taxon>Coniophoraceae</taxon>
        <taxon>Coniophora</taxon>
    </lineage>
</organism>
<gene>
    <name evidence="2" type="ORF">CONPUDRAFT_148780</name>
</gene>
<dbReference type="EMBL" id="JH711573">
    <property type="protein sequence ID" value="EIW86721.1"/>
    <property type="molecule type" value="Genomic_DNA"/>
</dbReference>
<sequence length="95" mass="9660">MNAQPGARTSDAAVAFASTTPAGGRTPRVEEHGQRSALASRILHLGSVDPTAAESARALPASTSPSVPPDANPNGGCLIEYSTYVTRASGLQTKL</sequence>
<dbReference type="GeneID" id="19202534"/>
<dbReference type="AlphaFoldDB" id="A0A5M3N797"/>
<feature type="region of interest" description="Disordered" evidence="1">
    <location>
        <begin position="49"/>
        <end position="74"/>
    </location>
</feature>
<dbReference type="KEGG" id="cput:CONPUDRAFT_148780"/>
<proteinExistence type="predicted"/>
<keyword evidence="3" id="KW-1185">Reference proteome</keyword>
<feature type="region of interest" description="Disordered" evidence="1">
    <location>
        <begin position="1"/>
        <end position="35"/>
    </location>
</feature>